<dbReference type="Gene3D" id="3.40.50.620">
    <property type="entry name" value="HUPs"/>
    <property type="match status" value="1"/>
</dbReference>
<proteinExistence type="inferred from homology"/>
<dbReference type="AlphaFoldDB" id="A0AAU9DF15"/>
<protein>
    <recommendedName>
        <fullName evidence="8">Arginine--tRNA ligase</fullName>
        <ecNumber evidence="8">6.1.1.19</ecNumber>
    </recommendedName>
    <alternativeName>
        <fullName evidence="8">Arginyl-tRNA synthetase</fullName>
        <shortName evidence="8">ArgRS</shortName>
    </alternativeName>
</protein>
<evidence type="ECO:0000313" key="13">
    <source>
        <dbReference type="Proteomes" id="UP001321861"/>
    </source>
</evidence>
<feature type="domain" description="DALR anticodon binding" evidence="10">
    <location>
        <begin position="452"/>
        <end position="567"/>
    </location>
</feature>
<dbReference type="InterPro" id="IPR001278">
    <property type="entry name" value="Arg-tRNA-ligase"/>
</dbReference>
<reference evidence="12 13" key="1">
    <citation type="journal article" date="2023" name="Microbiol. Spectr.">
        <title>Symbiosis of Carpenter Bees with Uncharacterized Lactic Acid Bacteria Showing NAD Auxotrophy.</title>
        <authorList>
            <person name="Kawasaki S."/>
            <person name="Ozawa K."/>
            <person name="Mori T."/>
            <person name="Yamamoto A."/>
            <person name="Ito M."/>
            <person name="Ohkuma M."/>
            <person name="Sakamoto M."/>
            <person name="Matsutani M."/>
        </authorList>
    </citation>
    <scope>NUCLEOTIDE SEQUENCE [LARGE SCALE GENOMIC DNA]</scope>
    <source>
        <strain evidence="12 13">XA3</strain>
    </source>
</reference>
<dbReference type="EC" id="6.1.1.19" evidence="8"/>
<keyword evidence="5 8" id="KW-0648">Protein biosynthesis</keyword>
<dbReference type="SUPFAM" id="SSF52374">
    <property type="entry name" value="Nucleotidylyl transferase"/>
    <property type="match status" value="1"/>
</dbReference>
<dbReference type="SMART" id="SM00836">
    <property type="entry name" value="DALR_1"/>
    <property type="match status" value="1"/>
</dbReference>
<name>A0AAU9DF15_9LACO</name>
<keyword evidence="3 8" id="KW-0547">Nucleotide-binding</keyword>
<evidence type="ECO:0000256" key="2">
    <source>
        <dbReference type="ARBA" id="ARBA00022598"/>
    </source>
</evidence>
<dbReference type="NCBIfam" id="TIGR00456">
    <property type="entry name" value="argS"/>
    <property type="match status" value="1"/>
</dbReference>
<dbReference type="PANTHER" id="PTHR11956:SF5">
    <property type="entry name" value="ARGININE--TRNA LIGASE, CYTOPLASMIC"/>
    <property type="match status" value="1"/>
</dbReference>
<organism evidence="12 13">
    <name type="scientific">Xylocopilactobacillus apicola</name>
    <dbReference type="NCBI Taxonomy" id="2932184"/>
    <lineage>
        <taxon>Bacteria</taxon>
        <taxon>Bacillati</taxon>
        <taxon>Bacillota</taxon>
        <taxon>Bacilli</taxon>
        <taxon>Lactobacillales</taxon>
        <taxon>Lactobacillaceae</taxon>
        <taxon>Xylocopilactobacillus</taxon>
    </lineage>
</organism>
<dbReference type="InterPro" id="IPR036695">
    <property type="entry name" value="Arg-tRNA-synth_N_sf"/>
</dbReference>
<dbReference type="Pfam" id="PF05746">
    <property type="entry name" value="DALR_1"/>
    <property type="match status" value="1"/>
</dbReference>
<dbReference type="SUPFAM" id="SSF55190">
    <property type="entry name" value="Arginyl-tRNA synthetase (ArgRS), N-terminal 'additional' domain"/>
    <property type="match status" value="1"/>
</dbReference>
<keyword evidence="8" id="KW-0963">Cytoplasm</keyword>
<evidence type="ECO:0000256" key="8">
    <source>
        <dbReference type="HAMAP-Rule" id="MF_00123"/>
    </source>
</evidence>
<evidence type="ECO:0000256" key="3">
    <source>
        <dbReference type="ARBA" id="ARBA00022741"/>
    </source>
</evidence>
<comment type="catalytic activity">
    <reaction evidence="7 8">
        <text>tRNA(Arg) + L-arginine + ATP = L-arginyl-tRNA(Arg) + AMP + diphosphate</text>
        <dbReference type="Rhea" id="RHEA:20301"/>
        <dbReference type="Rhea" id="RHEA-COMP:9658"/>
        <dbReference type="Rhea" id="RHEA-COMP:9673"/>
        <dbReference type="ChEBI" id="CHEBI:30616"/>
        <dbReference type="ChEBI" id="CHEBI:32682"/>
        <dbReference type="ChEBI" id="CHEBI:33019"/>
        <dbReference type="ChEBI" id="CHEBI:78442"/>
        <dbReference type="ChEBI" id="CHEBI:78513"/>
        <dbReference type="ChEBI" id="CHEBI:456215"/>
        <dbReference type="EC" id="6.1.1.19"/>
    </reaction>
</comment>
<dbReference type="SUPFAM" id="SSF47323">
    <property type="entry name" value="Anticodon-binding domain of a subclass of class I aminoacyl-tRNA synthetases"/>
    <property type="match status" value="1"/>
</dbReference>
<accession>A0AAU9DF15</accession>
<keyword evidence="13" id="KW-1185">Reference proteome</keyword>
<dbReference type="PANTHER" id="PTHR11956">
    <property type="entry name" value="ARGINYL-TRNA SYNTHETASE"/>
    <property type="match status" value="1"/>
</dbReference>
<evidence type="ECO:0000256" key="1">
    <source>
        <dbReference type="ARBA" id="ARBA00005594"/>
    </source>
</evidence>
<feature type="domain" description="Arginyl tRNA synthetase N-terminal" evidence="11">
    <location>
        <begin position="5"/>
        <end position="85"/>
    </location>
</feature>
<dbReference type="CDD" id="cd07956">
    <property type="entry name" value="Anticodon_Ia_Arg"/>
    <property type="match status" value="1"/>
</dbReference>
<dbReference type="CDD" id="cd00671">
    <property type="entry name" value="ArgRS_core"/>
    <property type="match status" value="1"/>
</dbReference>
<sequence>MSLENVVVQELKRALSIYISDEVQVENLLERPKNSSFGDFSFPTFSLAKVKHKSPNEIASEIVALINQNLFKKINIVNGYINFFVLREKDSEKILTEINQKKADYGSNNEGNGQNVTIDMSSPNIAKPMSMGHLRSTVIGNSLANIEKKCGYEPVKINFLGDWGTQFGKLLAAYKMWGVPEEIEDQPIETLLKLYVHFNQEAKKDESLNDLGRAWFKKLEDGDSEALKLWEWFRKVSLQRFEEIYNDLDIHFDSYDGEAFYNDKMAAVIDRLKTEGILEESQGAQVVDLSAEGFDNPALIIRSDGASLYITRDLAAAIYRKNKYKSVKSLYVVGSEQKQHFAELKAVLKKMGYSWAEQVIHVPFGLITFNGKKLSTREGRIVLLNDVLNKSFELALKQIEEKNPTLENKELVARQVGYGAVVFHDLKNDRLENFDFKLDEVVQFEGDTGPYVQYTNARAQSILRKASKLVQPTEKYVNIFEDDSAFDVIKLLDQYPTVIRQAEKKYEPSAIAKYSIQLAKSFNHYYKNVRILVEGDELFSRLQMVRAVSYVLQDSLSLLGVKAPSEM</sequence>
<evidence type="ECO:0000256" key="4">
    <source>
        <dbReference type="ARBA" id="ARBA00022840"/>
    </source>
</evidence>
<dbReference type="InterPro" id="IPR008909">
    <property type="entry name" value="DALR_anticod-bd"/>
</dbReference>
<feature type="short sequence motif" description="'HIGH' region" evidence="8">
    <location>
        <begin position="123"/>
        <end position="133"/>
    </location>
</feature>
<evidence type="ECO:0000256" key="9">
    <source>
        <dbReference type="RuleBase" id="RU363038"/>
    </source>
</evidence>
<dbReference type="Pfam" id="PF00750">
    <property type="entry name" value="tRNA-synt_1d"/>
    <property type="match status" value="1"/>
</dbReference>
<evidence type="ECO:0000256" key="7">
    <source>
        <dbReference type="ARBA" id="ARBA00049339"/>
    </source>
</evidence>
<evidence type="ECO:0000259" key="10">
    <source>
        <dbReference type="SMART" id="SM00836"/>
    </source>
</evidence>
<dbReference type="EMBL" id="AP026802">
    <property type="protein sequence ID" value="BDR58500.1"/>
    <property type="molecule type" value="Genomic_DNA"/>
</dbReference>
<dbReference type="GO" id="GO:0004814">
    <property type="term" value="F:arginine-tRNA ligase activity"/>
    <property type="evidence" value="ECO:0007669"/>
    <property type="project" value="UniProtKB-UniRule"/>
</dbReference>
<dbReference type="InterPro" id="IPR009080">
    <property type="entry name" value="tRNAsynth_Ia_anticodon-bd"/>
</dbReference>
<dbReference type="Gene3D" id="1.10.730.10">
    <property type="entry name" value="Isoleucyl-tRNA Synthetase, Domain 1"/>
    <property type="match status" value="1"/>
</dbReference>
<dbReference type="GO" id="GO:0005524">
    <property type="term" value="F:ATP binding"/>
    <property type="evidence" value="ECO:0007669"/>
    <property type="project" value="UniProtKB-UniRule"/>
</dbReference>
<dbReference type="InterPro" id="IPR005148">
    <property type="entry name" value="Arg-tRNA-synth_N"/>
</dbReference>
<dbReference type="GO" id="GO:0006420">
    <property type="term" value="P:arginyl-tRNA aminoacylation"/>
    <property type="evidence" value="ECO:0007669"/>
    <property type="project" value="UniProtKB-UniRule"/>
</dbReference>
<dbReference type="InterPro" id="IPR035684">
    <property type="entry name" value="ArgRS_core"/>
</dbReference>
<evidence type="ECO:0000313" key="12">
    <source>
        <dbReference type="EMBL" id="BDR58500.1"/>
    </source>
</evidence>
<evidence type="ECO:0000259" key="11">
    <source>
        <dbReference type="SMART" id="SM01016"/>
    </source>
</evidence>
<dbReference type="Gene3D" id="3.30.1360.70">
    <property type="entry name" value="Arginyl tRNA synthetase N-terminal domain"/>
    <property type="match status" value="1"/>
</dbReference>
<dbReference type="Proteomes" id="UP001321861">
    <property type="component" value="Chromosome"/>
</dbReference>
<dbReference type="KEGG" id="xap:XA3_09410"/>
<keyword evidence="6 8" id="KW-0030">Aminoacyl-tRNA synthetase</keyword>
<dbReference type="HAMAP" id="MF_00123">
    <property type="entry name" value="Arg_tRNA_synth"/>
    <property type="match status" value="1"/>
</dbReference>
<evidence type="ECO:0000256" key="6">
    <source>
        <dbReference type="ARBA" id="ARBA00023146"/>
    </source>
</evidence>
<comment type="subunit">
    <text evidence="8">Monomer.</text>
</comment>
<dbReference type="SMART" id="SM01016">
    <property type="entry name" value="Arg_tRNA_synt_N"/>
    <property type="match status" value="1"/>
</dbReference>
<dbReference type="RefSeq" id="WP_317636399.1">
    <property type="nucleotide sequence ID" value="NZ_AP026802.1"/>
</dbReference>
<dbReference type="FunFam" id="3.40.50.620:FF:000116">
    <property type="entry name" value="Arginine--tRNA ligase"/>
    <property type="match status" value="1"/>
</dbReference>
<dbReference type="InterPro" id="IPR014729">
    <property type="entry name" value="Rossmann-like_a/b/a_fold"/>
</dbReference>
<comment type="similarity">
    <text evidence="1 8 9">Belongs to the class-I aminoacyl-tRNA synthetase family.</text>
</comment>
<dbReference type="GO" id="GO:0005737">
    <property type="term" value="C:cytoplasm"/>
    <property type="evidence" value="ECO:0007669"/>
    <property type="project" value="UniProtKB-SubCell"/>
</dbReference>
<comment type="subcellular location">
    <subcellularLocation>
        <location evidence="8">Cytoplasm</location>
    </subcellularLocation>
</comment>
<keyword evidence="2 8" id="KW-0436">Ligase</keyword>
<dbReference type="PRINTS" id="PR01038">
    <property type="entry name" value="TRNASYNTHARG"/>
</dbReference>
<dbReference type="Pfam" id="PF03485">
    <property type="entry name" value="Arg_tRNA_synt_N"/>
    <property type="match status" value="1"/>
</dbReference>
<evidence type="ECO:0000256" key="5">
    <source>
        <dbReference type="ARBA" id="ARBA00022917"/>
    </source>
</evidence>
<gene>
    <name evidence="8 12" type="primary">argS</name>
    <name evidence="12" type="ORF">XA3_09410</name>
</gene>
<keyword evidence="4 8" id="KW-0067">ATP-binding</keyword>